<name>A0A7Y3SAW8_9HYPH</name>
<evidence type="ECO:0000313" key="1">
    <source>
        <dbReference type="EMBL" id="NNU40266.1"/>
    </source>
</evidence>
<gene>
    <name evidence="1" type="ORF">G9X64_28055</name>
</gene>
<comment type="caution">
    <text evidence="1">The sequence shown here is derived from an EMBL/GenBank/DDBJ whole genome shotgun (WGS) entry which is preliminary data.</text>
</comment>
<organism evidence="1 2">
    <name type="scientific">Rhizobium sophorae</name>
    <dbReference type="NCBI Taxonomy" id="1535242"/>
    <lineage>
        <taxon>Bacteria</taxon>
        <taxon>Pseudomonadati</taxon>
        <taxon>Pseudomonadota</taxon>
        <taxon>Alphaproteobacteria</taxon>
        <taxon>Hyphomicrobiales</taxon>
        <taxon>Rhizobiaceae</taxon>
        <taxon>Rhizobium/Agrobacterium group</taxon>
        <taxon>Rhizobium</taxon>
    </lineage>
</organism>
<accession>A0A7Y3SAW8</accession>
<evidence type="ECO:0000313" key="2">
    <source>
        <dbReference type="Proteomes" id="UP000519972"/>
    </source>
</evidence>
<reference evidence="1 2" key="1">
    <citation type="submission" date="2020-02" db="EMBL/GenBank/DDBJ databases">
        <authorList>
            <person name="Sun Q."/>
        </authorList>
    </citation>
    <scope>NUCLEOTIDE SEQUENCE [LARGE SCALE GENOMIC DNA]</scope>
    <source>
        <strain evidence="1 2">CCBAU 03386</strain>
    </source>
</reference>
<dbReference type="Proteomes" id="UP000519972">
    <property type="component" value="Unassembled WGS sequence"/>
</dbReference>
<dbReference type="RefSeq" id="WP_171377637.1">
    <property type="nucleotide sequence ID" value="NZ_JABFCN010000048.1"/>
</dbReference>
<keyword evidence="2" id="KW-1185">Reference proteome</keyword>
<dbReference type="AlphaFoldDB" id="A0A7Y3SAW8"/>
<sequence>MPFIFQFPATSGRTSGVMPAFHNLLMPWAISKACSKEKHHALDVRGISAIPRIFLPNIVRYSAARLLRHARVAFLFMHRAFKK</sequence>
<proteinExistence type="predicted"/>
<dbReference type="EMBL" id="JABFCN010000048">
    <property type="protein sequence ID" value="NNU40266.1"/>
    <property type="molecule type" value="Genomic_DNA"/>
</dbReference>
<protein>
    <submittedName>
        <fullName evidence="1">Uncharacterized protein</fullName>
    </submittedName>
</protein>